<dbReference type="PANTHER" id="PTHR30615:SF16">
    <property type="entry name" value="SECONDARY THIAMINE-PHOSPHATE SYNTHASE ENZYME"/>
    <property type="match status" value="1"/>
</dbReference>
<evidence type="ECO:0008006" key="3">
    <source>
        <dbReference type="Google" id="ProtNLM"/>
    </source>
</evidence>
<dbReference type="SUPFAM" id="SSF111038">
    <property type="entry name" value="YjbQ-like"/>
    <property type="match status" value="1"/>
</dbReference>
<gene>
    <name evidence="1" type="ORF">HKW66_Vig0040870</name>
</gene>
<sequence length="94" mass="10552">MGKRGMYPCNLLLHNPPASVRGFKTEKHQNDDASLIVQWPDDMPAHIKSSMFGCALTIPITNGKLNMGTWQGIWLCEHRDHPTSRRVVVTLNGI</sequence>
<organism evidence="1 2">
    <name type="scientific">Phaseolus angularis</name>
    <name type="common">Azuki bean</name>
    <name type="synonym">Vigna angularis</name>
    <dbReference type="NCBI Taxonomy" id="3914"/>
    <lineage>
        <taxon>Eukaryota</taxon>
        <taxon>Viridiplantae</taxon>
        <taxon>Streptophyta</taxon>
        <taxon>Embryophyta</taxon>
        <taxon>Tracheophyta</taxon>
        <taxon>Spermatophyta</taxon>
        <taxon>Magnoliopsida</taxon>
        <taxon>eudicotyledons</taxon>
        <taxon>Gunneridae</taxon>
        <taxon>Pentapetalae</taxon>
        <taxon>rosids</taxon>
        <taxon>fabids</taxon>
        <taxon>Fabales</taxon>
        <taxon>Fabaceae</taxon>
        <taxon>Papilionoideae</taxon>
        <taxon>50 kb inversion clade</taxon>
        <taxon>NPAAA clade</taxon>
        <taxon>indigoferoid/millettioid clade</taxon>
        <taxon>Phaseoleae</taxon>
        <taxon>Vigna</taxon>
    </lineage>
</organism>
<dbReference type="NCBIfam" id="TIGR00149">
    <property type="entry name" value="TIGR00149_YjbQ"/>
    <property type="match status" value="1"/>
</dbReference>
<dbReference type="InterPro" id="IPR035917">
    <property type="entry name" value="YjbQ-like_sf"/>
</dbReference>
<comment type="caution">
    <text evidence="1">The sequence shown here is derived from an EMBL/GenBank/DDBJ whole genome shotgun (WGS) entry which is preliminary data.</text>
</comment>
<protein>
    <recommendedName>
        <fullName evidence="3">Secondary thiamine-phosphate synthase enzyme</fullName>
    </recommendedName>
</protein>
<dbReference type="Proteomes" id="UP000743370">
    <property type="component" value="Unassembled WGS sequence"/>
</dbReference>
<dbReference type="InterPro" id="IPR001602">
    <property type="entry name" value="UPF0047_YjbQ-like"/>
</dbReference>
<dbReference type="Gene3D" id="2.60.120.460">
    <property type="entry name" value="YjbQ-like"/>
    <property type="match status" value="1"/>
</dbReference>
<dbReference type="PANTHER" id="PTHR30615">
    <property type="entry name" value="UNCHARACTERIZED PROTEIN YJBQ-RELATED"/>
    <property type="match status" value="1"/>
</dbReference>
<dbReference type="Pfam" id="PF01894">
    <property type="entry name" value="YjbQ"/>
    <property type="match status" value="1"/>
</dbReference>
<evidence type="ECO:0000313" key="1">
    <source>
        <dbReference type="EMBL" id="KAG2409265.1"/>
    </source>
</evidence>
<evidence type="ECO:0000313" key="2">
    <source>
        <dbReference type="Proteomes" id="UP000743370"/>
    </source>
</evidence>
<proteinExistence type="predicted"/>
<dbReference type="EMBL" id="JABFOF010000001">
    <property type="protein sequence ID" value="KAG2409265.1"/>
    <property type="molecule type" value="Genomic_DNA"/>
</dbReference>
<dbReference type="AlphaFoldDB" id="A0A8T0LGR1"/>
<name>A0A8T0LGR1_PHAAN</name>
<accession>A0A8T0LGR1</accession>
<reference evidence="1 2" key="1">
    <citation type="submission" date="2020-05" db="EMBL/GenBank/DDBJ databases">
        <title>Vigna angularis (adzuki bean) Var. LongXiaoDou No. 4 denovo assembly.</title>
        <authorList>
            <person name="Xiang H."/>
        </authorList>
    </citation>
    <scope>NUCLEOTIDE SEQUENCE [LARGE SCALE GENOMIC DNA]</scope>
    <source>
        <tissue evidence="1">Leaf</tissue>
    </source>
</reference>